<dbReference type="SUPFAM" id="SSF56349">
    <property type="entry name" value="DNA breaking-rejoining enzymes"/>
    <property type="match status" value="1"/>
</dbReference>
<evidence type="ECO:0000256" key="1">
    <source>
        <dbReference type="ARBA" id="ARBA00008857"/>
    </source>
</evidence>
<dbReference type="InterPro" id="IPR013762">
    <property type="entry name" value="Integrase-like_cat_sf"/>
</dbReference>
<dbReference type="EMBL" id="FWFW01000014">
    <property type="protein sequence ID" value="SLN65458.1"/>
    <property type="molecule type" value="Genomic_DNA"/>
</dbReference>
<organism evidence="6 7">
    <name type="scientific">Pacificibacter marinus</name>
    <dbReference type="NCBI Taxonomy" id="658057"/>
    <lineage>
        <taxon>Bacteria</taxon>
        <taxon>Pseudomonadati</taxon>
        <taxon>Pseudomonadota</taxon>
        <taxon>Alphaproteobacteria</taxon>
        <taxon>Rhodobacterales</taxon>
        <taxon>Roseobacteraceae</taxon>
        <taxon>Pacificibacter</taxon>
    </lineage>
</organism>
<keyword evidence="3" id="KW-0238">DNA-binding</keyword>
<evidence type="ECO:0000256" key="2">
    <source>
        <dbReference type="ARBA" id="ARBA00022908"/>
    </source>
</evidence>
<accession>A0A1Y5TM44</accession>
<name>A0A1Y5TM44_9RHOB</name>
<keyword evidence="7" id="KW-1185">Reference proteome</keyword>
<dbReference type="GO" id="GO:0015074">
    <property type="term" value="P:DNA integration"/>
    <property type="evidence" value="ECO:0007669"/>
    <property type="project" value="UniProtKB-KW"/>
</dbReference>
<dbReference type="STRING" id="658057.SAMN04488032_11520"/>
<evidence type="ECO:0000313" key="7">
    <source>
        <dbReference type="Proteomes" id="UP000193307"/>
    </source>
</evidence>
<dbReference type="OrthoDB" id="7510934at2"/>
<dbReference type="Proteomes" id="UP000193307">
    <property type="component" value="Unassembled WGS sequence"/>
</dbReference>
<keyword evidence="4" id="KW-0233">DNA recombination</keyword>
<dbReference type="PROSITE" id="PS51898">
    <property type="entry name" value="TYR_RECOMBINASE"/>
    <property type="match status" value="1"/>
</dbReference>
<protein>
    <submittedName>
        <fullName evidence="6">Tyrosine recombinase XerC</fullName>
    </submittedName>
</protein>
<gene>
    <name evidence="6" type="primary">xerC_2</name>
    <name evidence="6" type="ORF">PAM7971_03444</name>
</gene>
<dbReference type="GO" id="GO:0006310">
    <property type="term" value="P:DNA recombination"/>
    <property type="evidence" value="ECO:0007669"/>
    <property type="project" value="UniProtKB-KW"/>
</dbReference>
<dbReference type="Gene3D" id="1.10.443.10">
    <property type="entry name" value="Intergrase catalytic core"/>
    <property type="match status" value="1"/>
</dbReference>
<dbReference type="AlphaFoldDB" id="A0A1Y5TM44"/>
<evidence type="ECO:0000256" key="4">
    <source>
        <dbReference type="ARBA" id="ARBA00023172"/>
    </source>
</evidence>
<evidence type="ECO:0000313" key="6">
    <source>
        <dbReference type="EMBL" id="SLN65458.1"/>
    </source>
</evidence>
<dbReference type="InterPro" id="IPR002104">
    <property type="entry name" value="Integrase_catalytic"/>
</dbReference>
<dbReference type="InterPro" id="IPR011010">
    <property type="entry name" value="DNA_brk_join_enz"/>
</dbReference>
<sequence>MTKRTRYLYSDTDRHGNQRQYFKPPGHKKVRLLSATGTKDAHVEYVRLLKMYLAGEDIGADRSINRGSCEWLLRQYQTSSTFKALAPNTQIQRKNFYLRFCKVYGTVPYKEVTPRDLAKVRDTLGPGAGRNFLNSISGAYDWACSEEVQIADSNPAKGVKRPKQKTLGYKKWSMDDVLQFKNHYPKGHNARKCLALLLFTAREISGVRELGRGDVRDGKIRGRRQKTWANATTPMLNILKEELGDDYNQLIWLQANHSGHYSAKSLSQRFTAWANDSGLEGLSSHGLRKSVATILADLGLSERTIMAVLAHTDPRQAQTYVQDANNRALAMEGMQRFEAEIAHLWNNDKDTA</sequence>
<proteinExistence type="inferred from homology"/>
<dbReference type="Pfam" id="PF00589">
    <property type="entry name" value="Phage_integrase"/>
    <property type="match status" value="1"/>
</dbReference>
<dbReference type="Gene3D" id="1.10.150.130">
    <property type="match status" value="1"/>
</dbReference>
<dbReference type="InterPro" id="IPR010998">
    <property type="entry name" value="Integrase_recombinase_N"/>
</dbReference>
<evidence type="ECO:0000259" key="5">
    <source>
        <dbReference type="PROSITE" id="PS51898"/>
    </source>
</evidence>
<dbReference type="GO" id="GO:0003677">
    <property type="term" value="F:DNA binding"/>
    <property type="evidence" value="ECO:0007669"/>
    <property type="project" value="UniProtKB-KW"/>
</dbReference>
<dbReference type="InterPro" id="IPR050808">
    <property type="entry name" value="Phage_Integrase"/>
</dbReference>
<feature type="domain" description="Tyr recombinase" evidence="5">
    <location>
        <begin position="167"/>
        <end position="333"/>
    </location>
</feature>
<evidence type="ECO:0000256" key="3">
    <source>
        <dbReference type="ARBA" id="ARBA00023125"/>
    </source>
</evidence>
<dbReference type="PANTHER" id="PTHR30629:SF2">
    <property type="entry name" value="PROPHAGE INTEGRASE INTS-RELATED"/>
    <property type="match status" value="1"/>
</dbReference>
<keyword evidence="2" id="KW-0229">DNA integration</keyword>
<dbReference type="PANTHER" id="PTHR30629">
    <property type="entry name" value="PROPHAGE INTEGRASE"/>
    <property type="match status" value="1"/>
</dbReference>
<reference evidence="6 7" key="1">
    <citation type="submission" date="2017-03" db="EMBL/GenBank/DDBJ databases">
        <authorList>
            <person name="Afonso C.L."/>
            <person name="Miller P.J."/>
            <person name="Scott M.A."/>
            <person name="Spackman E."/>
            <person name="Goraichik I."/>
            <person name="Dimitrov K.M."/>
            <person name="Suarez D.L."/>
            <person name="Swayne D.E."/>
        </authorList>
    </citation>
    <scope>NUCLEOTIDE SEQUENCE [LARGE SCALE GENOMIC DNA]</scope>
    <source>
        <strain evidence="6 7">CECT 7971</strain>
    </source>
</reference>
<comment type="similarity">
    <text evidence="1">Belongs to the 'phage' integrase family.</text>
</comment>